<evidence type="ECO:0000313" key="2">
    <source>
        <dbReference type="EMBL" id="CAB4754739.1"/>
    </source>
</evidence>
<dbReference type="AlphaFoldDB" id="A0A6J6KSQ5"/>
<gene>
    <name evidence="1" type="ORF">UFOPK2166_00909</name>
    <name evidence="2" type="ORF">UFOPK2872_00161</name>
</gene>
<name>A0A6J6KSQ5_9ZZZZ</name>
<sequence length="67" mass="7750">MVGMGEIEEQLLDFVQHFLGAGVLAIYFVDHQDDRQVKGQSLRKHITRLRQWALCGIDQQQNAVNQR</sequence>
<dbReference type="EMBL" id="CAEZWB010000122">
    <property type="protein sequence ID" value="CAB4652641.1"/>
    <property type="molecule type" value="Genomic_DNA"/>
</dbReference>
<accession>A0A6J6KSQ5</accession>
<evidence type="ECO:0000313" key="1">
    <source>
        <dbReference type="EMBL" id="CAB4652641.1"/>
    </source>
</evidence>
<protein>
    <submittedName>
        <fullName evidence="1">Unannotated protein</fullName>
    </submittedName>
</protein>
<dbReference type="AntiFam" id="ANF00072">
    <property type="entry name" value="Shadow ORF (opposite TypA)"/>
</dbReference>
<organism evidence="1">
    <name type="scientific">freshwater metagenome</name>
    <dbReference type="NCBI Taxonomy" id="449393"/>
    <lineage>
        <taxon>unclassified sequences</taxon>
        <taxon>metagenomes</taxon>
        <taxon>ecological metagenomes</taxon>
    </lineage>
</organism>
<reference evidence="1" key="1">
    <citation type="submission" date="2020-05" db="EMBL/GenBank/DDBJ databases">
        <authorList>
            <person name="Chiriac C."/>
            <person name="Salcher M."/>
            <person name="Ghai R."/>
            <person name="Kavagutti S V."/>
        </authorList>
    </citation>
    <scope>NUCLEOTIDE SEQUENCE</scope>
</reference>
<dbReference type="EMBL" id="CAEZZM010000008">
    <property type="protein sequence ID" value="CAB4754739.1"/>
    <property type="molecule type" value="Genomic_DNA"/>
</dbReference>
<proteinExistence type="predicted"/>